<organism evidence="1 2">
    <name type="scientific">Entomophthora muscae</name>
    <dbReference type="NCBI Taxonomy" id="34485"/>
    <lineage>
        <taxon>Eukaryota</taxon>
        <taxon>Fungi</taxon>
        <taxon>Fungi incertae sedis</taxon>
        <taxon>Zoopagomycota</taxon>
        <taxon>Entomophthoromycotina</taxon>
        <taxon>Entomophthoromycetes</taxon>
        <taxon>Entomophthorales</taxon>
        <taxon>Entomophthoraceae</taxon>
        <taxon>Entomophthora</taxon>
    </lineage>
</organism>
<reference evidence="1" key="1">
    <citation type="submission" date="2022-04" db="EMBL/GenBank/DDBJ databases">
        <title>Genome of the entomopathogenic fungus Entomophthora muscae.</title>
        <authorList>
            <person name="Elya C."/>
            <person name="Lovett B.R."/>
            <person name="Lee E."/>
            <person name="Macias A.M."/>
            <person name="Hajek A.E."/>
            <person name="De Bivort B.L."/>
            <person name="Kasson M.T."/>
            <person name="De Fine Licht H.H."/>
            <person name="Stajich J.E."/>
        </authorList>
    </citation>
    <scope>NUCLEOTIDE SEQUENCE</scope>
    <source>
        <strain evidence="1">Berkeley</strain>
    </source>
</reference>
<evidence type="ECO:0000313" key="2">
    <source>
        <dbReference type="Proteomes" id="UP001165960"/>
    </source>
</evidence>
<sequence>MCFVVSFSTELPTTVRIDKLLPLKTPGPRAGSNPEPKFLRAAGPMDQEPDHPRSSDIEPPQAEAPAKSQSQNTRTGSIMMVPKEEFLELPNRGRKGGPGNFMSLKSS</sequence>
<name>A0ACC2SZ51_9FUNG</name>
<dbReference type="Proteomes" id="UP001165960">
    <property type="component" value="Unassembled WGS sequence"/>
</dbReference>
<keyword evidence="2" id="KW-1185">Reference proteome</keyword>
<gene>
    <name evidence="1" type="ORF">DSO57_1036777</name>
</gene>
<proteinExistence type="predicted"/>
<evidence type="ECO:0000313" key="1">
    <source>
        <dbReference type="EMBL" id="KAJ9067669.1"/>
    </source>
</evidence>
<dbReference type="EMBL" id="QTSX02003916">
    <property type="protein sequence ID" value="KAJ9067669.1"/>
    <property type="molecule type" value="Genomic_DNA"/>
</dbReference>
<protein>
    <submittedName>
        <fullName evidence="1">Uncharacterized protein</fullName>
    </submittedName>
</protein>
<comment type="caution">
    <text evidence="1">The sequence shown here is derived from an EMBL/GenBank/DDBJ whole genome shotgun (WGS) entry which is preliminary data.</text>
</comment>
<accession>A0ACC2SZ51</accession>